<evidence type="ECO:0000313" key="10">
    <source>
        <dbReference type="EMBL" id="EUA58114.1"/>
    </source>
</evidence>
<dbReference type="InterPro" id="IPR020613">
    <property type="entry name" value="Thiolase_CS"/>
</dbReference>
<gene>
    <name evidence="10" type="ORF">I550_1250</name>
</gene>
<dbReference type="InterPro" id="IPR020617">
    <property type="entry name" value="Thiolase_C"/>
</dbReference>
<evidence type="ECO:0000256" key="1">
    <source>
        <dbReference type="ARBA" id="ARBA00010982"/>
    </source>
</evidence>
<feature type="domain" description="Thiolase C-terminal" evidence="9">
    <location>
        <begin position="275"/>
        <end position="374"/>
    </location>
</feature>
<dbReference type="Pfam" id="PF02803">
    <property type="entry name" value="Thiolase_C"/>
    <property type="match status" value="1"/>
</dbReference>
<dbReference type="PANTHER" id="PTHR18919:SF107">
    <property type="entry name" value="ACETYL-COA ACETYLTRANSFERASE, CYTOSOLIC"/>
    <property type="match status" value="1"/>
</dbReference>
<protein>
    <recommendedName>
        <fullName evidence="6">Probable acetyl-CoA acetyltransferase</fullName>
        <ecNumber evidence="2">2.3.1.9</ecNumber>
    </recommendedName>
    <alternativeName>
        <fullName evidence="5">Acetoacetyl-CoA thiolase</fullName>
    </alternativeName>
</protein>
<evidence type="ECO:0000259" key="8">
    <source>
        <dbReference type="Pfam" id="PF00108"/>
    </source>
</evidence>
<accession>X8CQ02</accession>
<dbReference type="PANTHER" id="PTHR18919">
    <property type="entry name" value="ACETYL-COA C-ACYLTRANSFERASE"/>
    <property type="match status" value="1"/>
</dbReference>
<organism evidence="10 11">
    <name type="scientific">Mycobacterium intracellulare 1956</name>
    <dbReference type="NCBI Taxonomy" id="1299331"/>
    <lineage>
        <taxon>Bacteria</taxon>
        <taxon>Bacillati</taxon>
        <taxon>Actinomycetota</taxon>
        <taxon>Actinomycetes</taxon>
        <taxon>Mycobacteriales</taxon>
        <taxon>Mycobacteriaceae</taxon>
        <taxon>Mycobacterium</taxon>
        <taxon>Mycobacterium avium complex (MAC)</taxon>
    </lineage>
</organism>
<evidence type="ECO:0000313" key="11">
    <source>
        <dbReference type="Proteomes" id="UP000020825"/>
    </source>
</evidence>
<dbReference type="EMBL" id="JAOG01000001">
    <property type="protein sequence ID" value="EUA58114.1"/>
    <property type="molecule type" value="Genomic_DNA"/>
</dbReference>
<evidence type="ECO:0000259" key="9">
    <source>
        <dbReference type="Pfam" id="PF02803"/>
    </source>
</evidence>
<dbReference type="Proteomes" id="UP000020825">
    <property type="component" value="Unassembled WGS sequence"/>
</dbReference>
<evidence type="ECO:0000256" key="5">
    <source>
        <dbReference type="ARBA" id="ARBA00030755"/>
    </source>
</evidence>
<feature type="domain" description="Thiolase N-terminal" evidence="8">
    <location>
        <begin position="5"/>
        <end position="266"/>
    </location>
</feature>
<dbReference type="NCBIfam" id="TIGR01930">
    <property type="entry name" value="AcCoA-C-Actrans"/>
    <property type="match status" value="1"/>
</dbReference>
<evidence type="ECO:0000256" key="7">
    <source>
        <dbReference type="RuleBase" id="RU003557"/>
    </source>
</evidence>
<dbReference type="AlphaFoldDB" id="X8CQ02"/>
<evidence type="ECO:0000256" key="4">
    <source>
        <dbReference type="ARBA" id="ARBA00023315"/>
    </source>
</evidence>
<keyword evidence="3 7" id="KW-0808">Transferase</keyword>
<dbReference type="PROSITE" id="PS00098">
    <property type="entry name" value="THIOLASE_1"/>
    <property type="match status" value="1"/>
</dbReference>
<dbReference type="PATRIC" id="fig|1299331.3.peg.1214"/>
<name>X8CQ02_MYCIT</name>
<dbReference type="EC" id="2.3.1.9" evidence="2"/>
<sequence>MTTSVIVAGARTPIGKLMGSLKDFSGSDLGAIAIAGALEKAFPNVQEPGSLVDYVIMGQVLTAGAGQMPARQAAVAAGIGWDVPALTINKMCLSGIDSIALADQLIRAGEFDVVVAGGQESMSKAPHLLMDSRSGYKYGDVTVLDHMAYDGLHDVFTDQPMGALTEQRNDVDKFTRQEQDEFAAGSHQKAAAAWKDGVFTDEVVPVNIPQRKGDPLQFTEDEGIRANTTAESLAGLKPAFRRDGTITAGSASQISDGAAAVVVMSKAKAQELGLSWLAEIGAHGVVAGPDSTLQSQPANAIKKAISREGISVDQLDVVEINEAFAAVALASTRELGVNPDIVNVNGGAIAVGHPIGMSGARITLHAALELARRGPDTPSRRSAGPEGRATPWFCGRVSQGLTLPATLLAPCGGENFVIFVIRADHAPF</sequence>
<dbReference type="PROSITE" id="PS00737">
    <property type="entry name" value="THIOLASE_2"/>
    <property type="match status" value="1"/>
</dbReference>
<evidence type="ECO:0000256" key="6">
    <source>
        <dbReference type="ARBA" id="ARBA00040529"/>
    </source>
</evidence>
<dbReference type="CDD" id="cd00751">
    <property type="entry name" value="thiolase"/>
    <property type="match status" value="1"/>
</dbReference>
<comment type="similarity">
    <text evidence="1 7">Belongs to the thiolase-like superfamily. Thiolase family.</text>
</comment>
<keyword evidence="4 7" id="KW-0012">Acyltransferase</keyword>
<evidence type="ECO:0000256" key="2">
    <source>
        <dbReference type="ARBA" id="ARBA00012705"/>
    </source>
</evidence>
<dbReference type="GO" id="GO:0003985">
    <property type="term" value="F:acetyl-CoA C-acetyltransferase activity"/>
    <property type="evidence" value="ECO:0007669"/>
    <property type="project" value="UniProtKB-EC"/>
</dbReference>
<proteinExistence type="inferred from homology"/>
<dbReference type="Pfam" id="PF00108">
    <property type="entry name" value="Thiolase_N"/>
    <property type="match status" value="1"/>
</dbReference>
<dbReference type="InterPro" id="IPR020616">
    <property type="entry name" value="Thiolase_N"/>
</dbReference>
<dbReference type="Gene3D" id="3.40.47.10">
    <property type="match status" value="2"/>
</dbReference>
<evidence type="ECO:0000256" key="3">
    <source>
        <dbReference type="ARBA" id="ARBA00022679"/>
    </source>
</evidence>
<dbReference type="InterPro" id="IPR016039">
    <property type="entry name" value="Thiolase-like"/>
</dbReference>
<dbReference type="SUPFAM" id="SSF53901">
    <property type="entry name" value="Thiolase-like"/>
    <property type="match status" value="2"/>
</dbReference>
<dbReference type="InterPro" id="IPR002155">
    <property type="entry name" value="Thiolase"/>
</dbReference>
<dbReference type="PIRSF" id="PIRSF000429">
    <property type="entry name" value="Ac-CoA_Ac_transf"/>
    <property type="match status" value="1"/>
</dbReference>
<dbReference type="InterPro" id="IPR020615">
    <property type="entry name" value="Thiolase_acyl_enz_int_AS"/>
</dbReference>
<comment type="caution">
    <text evidence="10">The sequence shown here is derived from an EMBL/GenBank/DDBJ whole genome shotgun (WGS) entry which is preliminary data.</text>
</comment>
<reference evidence="10 11" key="1">
    <citation type="submission" date="2013-12" db="EMBL/GenBank/DDBJ databases">
        <authorList>
            <person name="Zelazny A."/>
            <person name="Olivier K."/>
            <person name="Holland S."/>
            <person name="Lenaerts A."/>
            <person name="Ordway D."/>
            <person name="DeGroote M.A."/>
            <person name="Parker T."/>
            <person name="Sizemore C."/>
            <person name="Tallon L.J."/>
            <person name="Sadzewicz L.K."/>
            <person name="Sengamalay N."/>
            <person name="Fraser C.M."/>
            <person name="Hine E."/>
            <person name="Shefchek K.A."/>
            <person name="Das S.P."/>
            <person name="Tettelin H."/>
        </authorList>
    </citation>
    <scope>NUCLEOTIDE SEQUENCE [LARGE SCALE GENOMIC DNA]</scope>
    <source>
        <strain evidence="10 11">1956</strain>
    </source>
</reference>